<reference evidence="2" key="1">
    <citation type="journal article" date="2005" name="PLoS Biol.">
        <title>The genomes of Oryza sativa: a history of duplications.</title>
        <authorList>
            <person name="Yu J."/>
            <person name="Wang J."/>
            <person name="Lin W."/>
            <person name="Li S."/>
            <person name="Li H."/>
            <person name="Zhou J."/>
            <person name="Ni P."/>
            <person name="Dong W."/>
            <person name="Hu S."/>
            <person name="Zeng C."/>
            <person name="Zhang J."/>
            <person name="Zhang Y."/>
            <person name="Li R."/>
            <person name="Xu Z."/>
            <person name="Li S."/>
            <person name="Li X."/>
            <person name="Zheng H."/>
            <person name="Cong L."/>
            <person name="Lin L."/>
            <person name="Yin J."/>
            <person name="Geng J."/>
            <person name="Li G."/>
            <person name="Shi J."/>
            <person name="Liu J."/>
            <person name="Lv H."/>
            <person name="Li J."/>
            <person name="Wang J."/>
            <person name="Deng Y."/>
            <person name="Ran L."/>
            <person name="Shi X."/>
            <person name="Wang X."/>
            <person name="Wu Q."/>
            <person name="Li C."/>
            <person name="Ren X."/>
            <person name="Wang J."/>
            <person name="Wang X."/>
            <person name="Li D."/>
            <person name="Liu D."/>
            <person name="Zhang X."/>
            <person name="Ji Z."/>
            <person name="Zhao W."/>
            <person name="Sun Y."/>
            <person name="Zhang Z."/>
            <person name="Bao J."/>
            <person name="Han Y."/>
            <person name="Dong L."/>
            <person name="Ji J."/>
            <person name="Chen P."/>
            <person name="Wu S."/>
            <person name="Liu J."/>
            <person name="Xiao Y."/>
            <person name="Bu D."/>
            <person name="Tan J."/>
            <person name="Yang L."/>
            <person name="Ye C."/>
            <person name="Zhang J."/>
            <person name="Xu J."/>
            <person name="Zhou Y."/>
            <person name="Yu Y."/>
            <person name="Zhang B."/>
            <person name="Zhuang S."/>
            <person name="Wei H."/>
            <person name="Liu B."/>
            <person name="Lei M."/>
            <person name="Yu H."/>
            <person name="Li Y."/>
            <person name="Xu H."/>
            <person name="Wei S."/>
            <person name="He X."/>
            <person name="Fang L."/>
            <person name="Zhang Z."/>
            <person name="Zhang Y."/>
            <person name="Huang X."/>
            <person name="Su Z."/>
            <person name="Tong W."/>
            <person name="Li J."/>
            <person name="Tong Z."/>
            <person name="Li S."/>
            <person name="Ye J."/>
            <person name="Wang L."/>
            <person name="Fang L."/>
            <person name="Lei T."/>
            <person name="Chen C."/>
            <person name="Chen H."/>
            <person name="Xu Z."/>
            <person name="Li H."/>
            <person name="Huang H."/>
            <person name="Zhang F."/>
            <person name="Xu H."/>
            <person name="Li N."/>
            <person name="Zhao C."/>
            <person name="Li S."/>
            <person name="Dong L."/>
            <person name="Huang Y."/>
            <person name="Li L."/>
            <person name="Xi Y."/>
            <person name="Qi Q."/>
            <person name="Li W."/>
            <person name="Zhang B."/>
            <person name="Hu W."/>
            <person name="Zhang Y."/>
            <person name="Tian X."/>
            <person name="Jiao Y."/>
            <person name="Liang X."/>
            <person name="Jin J."/>
            <person name="Gao L."/>
            <person name="Zheng W."/>
            <person name="Hao B."/>
            <person name="Liu S."/>
            <person name="Wang W."/>
            <person name="Yuan L."/>
            <person name="Cao M."/>
            <person name="McDermott J."/>
            <person name="Samudrala R."/>
            <person name="Wang J."/>
            <person name="Wong G.K."/>
            <person name="Yang H."/>
        </authorList>
    </citation>
    <scope>NUCLEOTIDE SEQUENCE [LARGE SCALE GENOMIC DNA]</scope>
</reference>
<reference evidence="2" key="2">
    <citation type="submission" date="2008-12" db="EMBL/GenBank/DDBJ databases">
        <title>Improved gene annotation of the rice (Oryza sativa) genomes.</title>
        <authorList>
            <person name="Wang J."/>
            <person name="Li R."/>
            <person name="Fan W."/>
            <person name="Huang Q."/>
            <person name="Zhang J."/>
            <person name="Zhou Y."/>
            <person name="Hu Y."/>
            <person name="Zi S."/>
            <person name="Li J."/>
            <person name="Ni P."/>
            <person name="Zheng H."/>
            <person name="Zhang Y."/>
            <person name="Zhao M."/>
            <person name="Hao Q."/>
            <person name="McDermott J."/>
            <person name="Samudrala R."/>
            <person name="Kristiansen K."/>
            <person name="Wong G.K.-S."/>
        </authorList>
    </citation>
    <scope>NUCLEOTIDE SEQUENCE</scope>
</reference>
<evidence type="ECO:0000313" key="2">
    <source>
        <dbReference type="EMBL" id="EAZ44730.1"/>
    </source>
</evidence>
<protein>
    <submittedName>
        <fullName evidence="2">Uncharacterized protein</fullName>
    </submittedName>
</protein>
<sequence length="188" mass="20059">MAFTRQLDQDGGQQRRRRKPQPGERRCRGGRSRGGRRGGGFRGGRRGVVGAAAGAGIARVVSWQQASSFSMDNGKQHLLIVGSNATASMRSCWRSNDMIYLPSVTQYVAPLTLTTPQATHRLTAMPPPRAAGGGGVVSQREDIHHPITVAAAMAGGDDDDAVPPSVTSSTSPPLEGKWTILYLPVVEW</sequence>
<feature type="compositionally biased region" description="Low complexity" evidence="1">
    <location>
        <begin position="1"/>
        <end position="12"/>
    </location>
</feature>
<evidence type="ECO:0000256" key="1">
    <source>
        <dbReference type="SAM" id="MobiDB-lite"/>
    </source>
</evidence>
<proteinExistence type="predicted"/>
<dbReference type="AlphaFoldDB" id="A3BYU1"/>
<gene>
    <name evidence="2" type="ORF">OsJ_29362</name>
</gene>
<feature type="region of interest" description="Disordered" evidence="1">
    <location>
        <begin position="1"/>
        <end position="46"/>
    </location>
</feature>
<accession>A3BYU1</accession>
<dbReference type="EMBL" id="CM000146">
    <property type="protein sequence ID" value="EAZ44730.1"/>
    <property type="molecule type" value="Genomic_DNA"/>
</dbReference>
<dbReference type="Proteomes" id="UP000007752">
    <property type="component" value="Chromosome 9"/>
</dbReference>
<name>A3BYU1_ORYSJ</name>
<organism evidence="2">
    <name type="scientific">Oryza sativa subsp. japonica</name>
    <name type="common">Rice</name>
    <dbReference type="NCBI Taxonomy" id="39947"/>
    <lineage>
        <taxon>Eukaryota</taxon>
        <taxon>Viridiplantae</taxon>
        <taxon>Streptophyta</taxon>
        <taxon>Embryophyta</taxon>
        <taxon>Tracheophyta</taxon>
        <taxon>Spermatophyta</taxon>
        <taxon>Magnoliopsida</taxon>
        <taxon>Liliopsida</taxon>
        <taxon>Poales</taxon>
        <taxon>Poaceae</taxon>
        <taxon>BOP clade</taxon>
        <taxon>Oryzoideae</taxon>
        <taxon>Oryzeae</taxon>
        <taxon>Oryzinae</taxon>
        <taxon>Oryza</taxon>
        <taxon>Oryza sativa</taxon>
    </lineage>
</organism>